<protein>
    <submittedName>
        <fullName evidence="1">PRC-barrel domain protein</fullName>
    </submittedName>
</protein>
<evidence type="ECO:0000313" key="2">
    <source>
        <dbReference type="Proteomes" id="UP000034913"/>
    </source>
</evidence>
<gene>
    <name evidence="1" type="ORF">VF00_C0001G0083</name>
</gene>
<comment type="caution">
    <text evidence="1">The sequence shown here is derived from an EMBL/GenBank/DDBJ whole genome shotgun (WGS) entry which is preliminary data.</text>
</comment>
<dbReference type="AlphaFoldDB" id="A0A0G1X7K5"/>
<reference evidence="1 2" key="1">
    <citation type="journal article" date="2015" name="Nature">
        <title>rRNA introns, odd ribosomes, and small enigmatic genomes across a large radiation of phyla.</title>
        <authorList>
            <person name="Brown C.T."/>
            <person name="Hug L.A."/>
            <person name="Thomas B.C."/>
            <person name="Sharon I."/>
            <person name="Castelle C.J."/>
            <person name="Singh A."/>
            <person name="Wilkins M.J."/>
            <person name="Williams K.H."/>
            <person name="Banfield J.F."/>
        </authorList>
    </citation>
    <scope>NUCLEOTIDE SEQUENCE [LARGE SCALE GENOMIC DNA]</scope>
</reference>
<proteinExistence type="predicted"/>
<evidence type="ECO:0000313" key="1">
    <source>
        <dbReference type="EMBL" id="KKW27148.1"/>
    </source>
</evidence>
<name>A0A0G1X7K5_UNCK3</name>
<dbReference type="EMBL" id="LCRB01000001">
    <property type="protein sequence ID" value="KKW27148.1"/>
    <property type="molecule type" value="Genomic_DNA"/>
</dbReference>
<sequence>MNLRQVSNVRDMPVLDLETGAPLGRVVNWVVNPRDQRIAAWLLNKSRLLQAQPAIVPADIAEYGPHMLVARDRQTVIAPSEVVGLPELITNQMSVVGFRATTDQGQILGTVTDIIFDTISAQIQTYYIRPQTLTGLLQNDLVLPASRVTKIEPKRVVFGADVVSPPPVQTQEQIQAV</sequence>
<organism evidence="1 2">
    <name type="scientific">candidate division Kazan bacterium GW2011_GWB1_52_7</name>
    <dbReference type="NCBI Taxonomy" id="1620414"/>
    <lineage>
        <taxon>Bacteria</taxon>
        <taxon>Bacteria division Kazan-3B-28</taxon>
    </lineage>
</organism>
<accession>A0A0G1X7K5</accession>
<dbReference type="Proteomes" id="UP000034913">
    <property type="component" value="Unassembled WGS sequence"/>
</dbReference>
<dbReference type="Gene3D" id="2.30.30.240">
    <property type="entry name" value="PRC-barrel domain"/>
    <property type="match status" value="1"/>
</dbReference>
<dbReference type="SUPFAM" id="SSF50346">
    <property type="entry name" value="PRC-barrel domain"/>
    <property type="match status" value="1"/>
</dbReference>
<dbReference type="InterPro" id="IPR011033">
    <property type="entry name" value="PRC_barrel-like_sf"/>
</dbReference>